<reference evidence="1" key="2">
    <citation type="submission" date="2025-08" db="UniProtKB">
        <authorList>
            <consortium name="RefSeq"/>
        </authorList>
    </citation>
    <scope>IDENTIFICATION</scope>
</reference>
<sequence length="19" mass="2353">MYCLAIHYHEDHIMGILRH</sequence>
<dbReference type="KEGG" id="ang:An05g01790"/>
<protein>
    <submittedName>
        <fullName evidence="1">Uncharacterized protein</fullName>
    </submittedName>
</protein>
<dbReference type="RefSeq" id="XP_059606082.1">
    <property type="nucleotide sequence ID" value="XM_059747935.1"/>
</dbReference>
<dbReference type="AlphaFoldDB" id="A0AAJ8E3W8"/>
<reference evidence="1" key="1">
    <citation type="submission" date="2025-02" db="EMBL/GenBank/DDBJ databases">
        <authorList>
            <consortium name="NCBI Genome Project"/>
        </authorList>
    </citation>
    <scope>NUCLEOTIDE SEQUENCE</scope>
</reference>
<dbReference type="GeneID" id="84591143"/>
<accession>A0AAJ8E3W8</accession>
<proteinExistence type="predicted"/>
<gene>
    <name evidence="1" type="ORF">An05g01790</name>
</gene>
<evidence type="ECO:0000313" key="1">
    <source>
        <dbReference type="RefSeq" id="XP_059606082.1"/>
    </source>
</evidence>
<organism evidence="1">
    <name type="scientific">Aspergillus niger</name>
    <dbReference type="NCBI Taxonomy" id="5061"/>
    <lineage>
        <taxon>Eukaryota</taxon>
        <taxon>Fungi</taxon>
        <taxon>Dikarya</taxon>
        <taxon>Ascomycota</taxon>
        <taxon>Pezizomycotina</taxon>
        <taxon>Eurotiomycetes</taxon>
        <taxon>Eurotiomycetidae</taxon>
        <taxon>Eurotiales</taxon>
        <taxon>Aspergillaceae</taxon>
        <taxon>Aspergillus</taxon>
        <taxon>Aspergillus subgen. Circumdati</taxon>
    </lineage>
</organism>
<dbReference type="VEuPathDB" id="FungiDB:An05g01790"/>
<name>A0AAJ8E3W8_ASPNG</name>